<gene>
    <name evidence="5" type="ordered locus">Cpin_0124</name>
</gene>
<dbReference type="KEGG" id="cpi:Cpin_0124"/>
<dbReference type="PANTHER" id="PTHR43567:SF1">
    <property type="entry name" value="FLAVOREDOXIN"/>
    <property type="match status" value="1"/>
</dbReference>
<sequence length="186" mass="21126">MKKPYRKKDLPVAEIRRYLEPGPTVLVSSHWKDDTNIMTMGWHTVMEFSPSMIGCMITAANYSFELIKKSKECVINIPTHDMIDEIIGIGNSTGEEIDKFSEFGLTAVAAEKVKAPLIKECYANFECKVIDEHLLPKYNFFVLEVVKAHVAVSPKYPRTVHYRGDATFMISGRNLSYPGKFKSQNL</sequence>
<evidence type="ECO:0000313" key="5">
    <source>
        <dbReference type="EMBL" id="ACU57627.1"/>
    </source>
</evidence>
<comment type="cofactor">
    <cofactor evidence="1">
        <name>FMN</name>
        <dbReference type="ChEBI" id="CHEBI:58210"/>
    </cofactor>
</comment>
<dbReference type="RefSeq" id="WP_012787803.1">
    <property type="nucleotide sequence ID" value="NC_013132.1"/>
</dbReference>
<dbReference type="InterPro" id="IPR052174">
    <property type="entry name" value="Flavoredoxin"/>
</dbReference>
<dbReference type="PANTHER" id="PTHR43567">
    <property type="entry name" value="FLAVOREDOXIN-RELATED-RELATED"/>
    <property type="match status" value="1"/>
</dbReference>
<accession>A0A979FYT8</accession>
<dbReference type="SMART" id="SM00903">
    <property type="entry name" value="Flavin_Reduct"/>
    <property type="match status" value="1"/>
</dbReference>
<dbReference type="InterPro" id="IPR012349">
    <property type="entry name" value="Split_barrel_FMN-bd"/>
</dbReference>
<evidence type="ECO:0000313" key="6">
    <source>
        <dbReference type="Proteomes" id="UP000002215"/>
    </source>
</evidence>
<evidence type="ECO:0000256" key="3">
    <source>
        <dbReference type="ARBA" id="ARBA00038054"/>
    </source>
</evidence>
<dbReference type="Pfam" id="PF01613">
    <property type="entry name" value="Flavin_Reduct"/>
    <property type="match status" value="1"/>
</dbReference>
<protein>
    <submittedName>
        <fullName evidence="5">Flavin reductase domain protein FMN-binding</fullName>
    </submittedName>
</protein>
<dbReference type="Gene3D" id="2.30.110.10">
    <property type="entry name" value="Electron Transport, Fmn-binding Protein, Chain A"/>
    <property type="match status" value="1"/>
</dbReference>
<dbReference type="InterPro" id="IPR002563">
    <property type="entry name" value="Flavin_Rdtase-like_dom"/>
</dbReference>
<dbReference type="Proteomes" id="UP000002215">
    <property type="component" value="Chromosome"/>
</dbReference>
<proteinExistence type="inferred from homology"/>
<comment type="similarity">
    <text evidence="3">Belongs to the flavoredoxin family.</text>
</comment>
<organism evidence="5 6">
    <name type="scientific">Chitinophaga pinensis (strain ATCC 43595 / DSM 2588 / LMG 13176 / NBRC 15968 / NCIMB 11800 / UQM 2034)</name>
    <dbReference type="NCBI Taxonomy" id="485918"/>
    <lineage>
        <taxon>Bacteria</taxon>
        <taxon>Pseudomonadati</taxon>
        <taxon>Bacteroidota</taxon>
        <taxon>Chitinophagia</taxon>
        <taxon>Chitinophagales</taxon>
        <taxon>Chitinophagaceae</taxon>
        <taxon>Chitinophaga</taxon>
    </lineage>
</organism>
<dbReference type="SUPFAM" id="SSF50475">
    <property type="entry name" value="FMN-binding split barrel"/>
    <property type="match status" value="1"/>
</dbReference>
<reference evidence="5 6" key="2">
    <citation type="journal article" date="2010" name="Stand. Genomic Sci.">
        <title>Complete genome sequence of Chitinophaga pinensis type strain (UQM 2034).</title>
        <authorList>
            <person name="Glavina Del Rio T."/>
            <person name="Abt B."/>
            <person name="Spring S."/>
            <person name="Lapidus A."/>
            <person name="Nolan M."/>
            <person name="Tice H."/>
            <person name="Copeland A."/>
            <person name="Cheng J.F."/>
            <person name="Chen F."/>
            <person name="Bruce D."/>
            <person name="Goodwin L."/>
            <person name="Pitluck S."/>
            <person name="Ivanova N."/>
            <person name="Mavromatis K."/>
            <person name="Mikhailova N."/>
            <person name="Pati A."/>
            <person name="Chen A."/>
            <person name="Palaniappan K."/>
            <person name="Land M."/>
            <person name="Hauser L."/>
            <person name="Chang Y.J."/>
            <person name="Jeffries C.D."/>
            <person name="Chain P."/>
            <person name="Saunders E."/>
            <person name="Detter J.C."/>
            <person name="Brettin T."/>
            <person name="Rohde M."/>
            <person name="Goker M."/>
            <person name="Bristow J."/>
            <person name="Eisen J.A."/>
            <person name="Markowitz V."/>
            <person name="Hugenholtz P."/>
            <person name="Kyrpides N.C."/>
            <person name="Klenk H.P."/>
            <person name="Lucas S."/>
        </authorList>
    </citation>
    <scope>NUCLEOTIDE SEQUENCE [LARGE SCALE GENOMIC DNA]</scope>
    <source>
        <strain evidence="6">ATCC 43595 / DSM 2588 / LMG 13176 / NBRC 15968 / NCIMB 11800 / UQM 2034</strain>
    </source>
</reference>
<keyword evidence="2" id="KW-0285">Flavoprotein</keyword>
<name>A0A979FYT8_CHIPD</name>
<dbReference type="EMBL" id="CP001699">
    <property type="protein sequence ID" value="ACU57627.1"/>
    <property type="molecule type" value="Genomic_DNA"/>
</dbReference>
<dbReference type="GO" id="GO:0010181">
    <property type="term" value="F:FMN binding"/>
    <property type="evidence" value="ECO:0007669"/>
    <property type="project" value="InterPro"/>
</dbReference>
<feature type="domain" description="Flavin reductase like" evidence="4">
    <location>
        <begin position="17"/>
        <end position="169"/>
    </location>
</feature>
<evidence type="ECO:0000259" key="4">
    <source>
        <dbReference type="SMART" id="SM00903"/>
    </source>
</evidence>
<dbReference type="AlphaFoldDB" id="A0A979FYT8"/>
<evidence type="ECO:0000256" key="2">
    <source>
        <dbReference type="ARBA" id="ARBA00022630"/>
    </source>
</evidence>
<reference evidence="6" key="1">
    <citation type="submission" date="2009-08" db="EMBL/GenBank/DDBJ databases">
        <title>The complete genome of Chitinophaga pinensis DSM 2588.</title>
        <authorList>
            <consortium name="US DOE Joint Genome Institute (JGI-PGF)"/>
            <person name="Lucas S."/>
            <person name="Copeland A."/>
            <person name="Lapidus A."/>
            <person name="Glavina del Rio T."/>
            <person name="Dalin E."/>
            <person name="Tice H."/>
            <person name="Bruce D."/>
            <person name="Goodwin L."/>
            <person name="Pitluck S."/>
            <person name="Kyrpides N."/>
            <person name="Mavromatis K."/>
            <person name="Ivanova N."/>
            <person name="Mikhailova N."/>
            <person name="Sims D."/>
            <person name="Meinche L."/>
            <person name="Brettin T."/>
            <person name="Detter J.C."/>
            <person name="Han C."/>
            <person name="Larimer F."/>
            <person name="Land M."/>
            <person name="Hauser L."/>
            <person name="Markowitz V."/>
            <person name="Cheng J.-F."/>
            <person name="Hugenholtz P."/>
            <person name="Woyke T."/>
            <person name="Wu D."/>
            <person name="Spring S."/>
            <person name="Klenk H.-P."/>
            <person name="Eisen J.A."/>
        </authorList>
    </citation>
    <scope>NUCLEOTIDE SEQUENCE [LARGE SCALE GENOMIC DNA]</scope>
    <source>
        <strain evidence="6">ATCC 43595 / DSM 2588 / LMG 13176 / NBRC 15968 / NCIMB 11800 / UQM 2034</strain>
    </source>
</reference>
<dbReference type="GO" id="GO:0016646">
    <property type="term" value="F:oxidoreductase activity, acting on the CH-NH group of donors, NAD or NADP as acceptor"/>
    <property type="evidence" value="ECO:0007669"/>
    <property type="project" value="UniProtKB-ARBA"/>
</dbReference>
<dbReference type="OrthoDB" id="9792436at2"/>
<evidence type="ECO:0000256" key="1">
    <source>
        <dbReference type="ARBA" id="ARBA00001917"/>
    </source>
</evidence>